<dbReference type="OrthoDB" id="614750at2"/>
<name>A0A3E0VFR8_9MICO</name>
<dbReference type="EMBL" id="NBWZ01000001">
    <property type="protein sequence ID" value="RFA08796.1"/>
    <property type="molecule type" value="Genomic_DNA"/>
</dbReference>
<proteinExistence type="predicted"/>
<evidence type="ECO:0000256" key="4">
    <source>
        <dbReference type="ARBA" id="ARBA00030238"/>
    </source>
</evidence>
<evidence type="ECO:0000256" key="5">
    <source>
        <dbReference type="SAM" id="MobiDB-lite"/>
    </source>
</evidence>
<protein>
    <recommendedName>
        <fullName evidence="2">alpha-amylase</fullName>
        <ecNumber evidence="2">3.2.1.1</ecNumber>
    </recommendedName>
    <alternativeName>
        <fullName evidence="4">1,4-alpha-D-glucan glucanohydrolase</fullName>
    </alternativeName>
</protein>
<evidence type="ECO:0000313" key="7">
    <source>
        <dbReference type="EMBL" id="RFA08796.1"/>
    </source>
</evidence>
<dbReference type="SUPFAM" id="SSF49478">
    <property type="entry name" value="Cna protein B-type domain"/>
    <property type="match status" value="1"/>
</dbReference>
<dbReference type="SUPFAM" id="SSF49464">
    <property type="entry name" value="Carboxypeptidase regulatory domain-like"/>
    <property type="match status" value="1"/>
</dbReference>
<feature type="region of interest" description="Disordered" evidence="5">
    <location>
        <begin position="1"/>
        <end position="54"/>
    </location>
</feature>
<dbReference type="Gene3D" id="2.60.40.1120">
    <property type="entry name" value="Carboxypeptidase-like, regulatory domain"/>
    <property type="match status" value="1"/>
</dbReference>
<dbReference type="PANTHER" id="PTHR23303:SF14">
    <property type="entry name" value="BOS COMPLEX SUBUNIT NOMO1-RELATED"/>
    <property type="match status" value="1"/>
</dbReference>
<dbReference type="SUPFAM" id="SSF117074">
    <property type="entry name" value="Hypothetical protein PA1324"/>
    <property type="match status" value="1"/>
</dbReference>
<dbReference type="InterPro" id="IPR013783">
    <property type="entry name" value="Ig-like_fold"/>
</dbReference>
<evidence type="ECO:0000256" key="3">
    <source>
        <dbReference type="ARBA" id="ARBA00022729"/>
    </source>
</evidence>
<keyword evidence="6" id="KW-0472">Membrane</keyword>
<keyword evidence="6" id="KW-0812">Transmembrane</keyword>
<feature type="compositionally biased region" description="Basic residues" evidence="5">
    <location>
        <begin position="1"/>
        <end position="13"/>
    </location>
</feature>
<dbReference type="InterPro" id="IPR008969">
    <property type="entry name" value="CarboxyPept-like_regulatory"/>
</dbReference>
<dbReference type="Proteomes" id="UP000256486">
    <property type="component" value="Unassembled WGS sequence"/>
</dbReference>
<dbReference type="GO" id="GO:0004556">
    <property type="term" value="F:alpha-amylase activity"/>
    <property type="evidence" value="ECO:0007669"/>
    <property type="project" value="UniProtKB-EC"/>
</dbReference>
<evidence type="ECO:0000256" key="1">
    <source>
        <dbReference type="ARBA" id="ARBA00000548"/>
    </source>
</evidence>
<dbReference type="Pfam" id="PF13620">
    <property type="entry name" value="CarboxypepD_reg"/>
    <property type="match status" value="1"/>
</dbReference>
<comment type="catalytic activity">
    <reaction evidence="1">
        <text>Endohydrolysis of (1-&gt;4)-alpha-D-glucosidic linkages in polysaccharides containing three or more (1-&gt;4)-alpha-linked D-glucose units.</text>
        <dbReference type="EC" id="3.2.1.1"/>
    </reaction>
</comment>
<keyword evidence="6" id="KW-1133">Transmembrane helix</keyword>
<keyword evidence="3" id="KW-0732">Signal</keyword>
<dbReference type="InterPro" id="IPR013784">
    <property type="entry name" value="Carb-bd-like_fold"/>
</dbReference>
<evidence type="ECO:0000313" key="8">
    <source>
        <dbReference type="Proteomes" id="UP000256486"/>
    </source>
</evidence>
<dbReference type="GO" id="GO:0005975">
    <property type="term" value="P:carbohydrate metabolic process"/>
    <property type="evidence" value="ECO:0007669"/>
    <property type="project" value="UniProtKB-ARBA"/>
</dbReference>
<dbReference type="PANTHER" id="PTHR23303">
    <property type="entry name" value="CARBOXYPEPTIDASE REGULATORY REGION-CONTAINING"/>
    <property type="match status" value="1"/>
</dbReference>
<dbReference type="InterPro" id="IPR051417">
    <property type="entry name" value="SDr/BOS_complex"/>
</dbReference>
<gene>
    <name evidence="7" type="ORF">B7R54_05805</name>
</gene>
<dbReference type="EC" id="3.2.1.1" evidence="2"/>
<sequence length="895" mass="90966">MPSSSRRRQRPRASNRIAPWPNSPAPTVGTPSRATRNGPRPPSTSACGSAPPAASRLLSSSRVRVARSGPADGRLFPGSVPFLGGNMTDVDLRRLGGFRMRGAAILAALAVAAGLVIAGPVVAQADAAEGDTLGSVSGVVFGGSSGGPRLAGVRVTLSGEAFGCDGEEPRTVYDKSVVTDSAGKFTFTDALATRTCAGESPNRVSYRLAGSAAHSGDFVARSLEDSPAFVLTPNATLSTTVVLLPSAVISGHITTTALPSVGVGGLVVQAKDNSHGSIIFTATTDAAGYFRINGLTKAQYAVQPVSDPLLNQPSPQIVEVVAGQKVTNADFQMSEKTFITGVVTSPAGKPLPNIAVSAQTAATVITSSSGRYTIGPFAGTVGVKVTYTDPSLRYSTVFRSTTAAPDTDRTIDVSLVAAATVSGTARLQSSGAPVAAVTVKLTPRYPGLPSPTATTGADGAYRFPGVAPGSYSVSFTPKEKGSFRQWWRASPTSAAASTLTVSAGQQLTAVDANINTALTLATLRGTVTLQSSPPRPDGAAIVSLVRPSDGVVIYSTTTDTAGRWSIGSVIPAPYTVRFTPSNPGFLTRWLGGSTDPAKATVVTVGTAADLSELDAALALKHPFDQAPTPTIVGSPTVGSTVIAAAGTWLPTPDAFTYQWMRKGVAIAGATNKSYAITAADLGFKLTVAVRGAKGDQIAQTKTSGPTVAVTNLGVLNGPTPTISALDTSVGTRLVAKTGTWKPDPVTLSFLWLRNGGPISGATSSTYTLTAKDIGAHISVSVTGTKAGYAASTRTSSETATVVGVLTSVPTPAIGGTPTVGSNLYVATPAWGPAPVGLTFQWKRSGSPIAGATGSFYRLAAADAGARITVTVTGTKAGYYTRSVTSQATTSIRTAG</sequence>
<evidence type="ECO:0000256" key="6">
    <source>
        <dbReference type="SAM" id="Phobius"/>
    </source>
</evidence>
<dbReference type="Gene3D" id="2.60.40.2700">
    <property type="match status" value="3"/>
</dbReference>
<accession>A0A3E0VFR8</accession>
<dbReference type="AlphaFoldDB" id="A0A3E0VFR8"/>
<comment type="caution">
    <text evidence="7">The sequence shown here is derived from an EMBL/GenBank/DDBJ whole genome shotgun (WGS) entry which is preliminary data.</text>
</comment>
<organism evidence="7 8">
    <name type="scientific">Subtercola boreus</name>
    <dbReference type="NCBI Taxonomy" id="120213"/>
    <lineage>
        <taxon>Bacteria</taxon>
        <taxon>Bacillati</taxon>
        <taxon>Actinomycetota</taxon>
        <taxon>Actinomycetes</taxon>
        <taxon>Micrococcales</taxon>
        <taxon>Microbacteriaceae</taxon>
        <taxon>Subtercola</taxon>
    </lineage>
</organism>
<reference evidence="7 8" key="1">
    <citation type="submission" date="2017-04" db="EMBL/GenBank/DDBJ databases">
        <title>Comparative genome analysis of Subtercola boreus.</title>
        <authorList>
            <person name="Cho Y.-J."/>
            <person name="Cho A."/>
            <person name="Kim O.-S."/>
            <person name="Lee J.-I."/>
        </authorList>
    </citation>
    <scope>NUCLEOTIDE SEQUENCE [LARGE SCALE GENOMIC DNA]</scope>
    <source>
        <strain evidence="7 8">K300</strain>
    </source>
</reference>
<dbReference type="Gene3D" id="2.60.40.10">
    <property type="entry name" value="Immunoglobulins"/>
    <property type="match status" value="1"/>
</dbReference>
<dbReference type="SUPFAM" id="SSF49452">
    <property type="entry name" value="Starch-binding domain-like"/>
    <property type="match status" value="1"/>
</dbReference>
<keyword evidence="8" id="KW-1185">Reference proteome</keyword>
<feature type="transmembrane region" description="Helical" evidence="6">
    <location>
        <begin position="103"/>
        <end position="123"/>
    </location>
</feature>
<dbReference type="GO" id="GO:0030246">
    <property type="term" value="F:carbohydrate binding"/>
    <property type="evidence" value="ECO:0007669"/>
    <property type="project" value="InterPro"/>
</dbReference>
<evidence type="ECO:0000256" key="2">
    <source>
        <dbReference type="ARBA" id="ARBA00012595"/>
    </source>
</evidence>